<feature type="transmembrane region" description="Helical" evidence="2">
    <location>
        <begin position="387"/>
        <end position="410"/>
    </location>
</feature>
<evidence type="ECO:0000313" key="4">
    <source>
        <dbReference type="EMBL" id="KAL1492395.1"/>
    </source>
</evidence>
<feature type="region of interest" description="Disordered" evidence="1">
    <location>
        <begin position="126"/>
        <end position="336"/>
    </location>
</feature>
<accession>A0ABD1ECW7</accession>
<feature type="signal peptide" evidence="3">
    <location>
        <begin position="1"/>
        <end position="19"/>
    </location>
</feature>
<evidence type="ECO:0000256" key="3">
    <source>
        <dbReference type="SAM" id="SignalP"/>
    </source>
</evidence>
<feature type="chain" id="PRO_5044796606" evidence="3">
    <location>
        <begin position="20"/>
        <end position="466"/>
    </location>
</feature>
<feature type="compositionally biased region" description="Basic and acidic residues" evidence="1">
    <location>
        <begin position="323"/>
        <end position="336"/>
    </location>
</feature>
<evidence type="ECO:0000313" key="5">
    <source>
        <dbReference type="Proteomes" id="UP001566132"/>
    </source>
</evidence>
<reference evidence="4 5" key="1">
    <citation type="submission" date="2024-05" db="EMBL/GenBank/DDBJ databases">
        <title>Genetic variation in Jamaican populations of the coffee berry borer (Hypothenemus hampei).</title>
        <authorList>
            <person name="Errbii M."/>
            <person name="Myrie A."/>
        </authorList>
    </citation>
    <scope>NUCLEOTIDE SEQUENCE [LARGE SCALE GENOMIC DNA]</scope>
    <source>
        <strain evidence="4">JA-Hopewell-2020-01-JO</strain>
        <tissue evidence="4">Whole body</tissue>
    </source>
</reference>
<sequence>MNNVFTIILVLCIAKSIKCFPHEGPVYSKYARVTMWGQNNTDNMDSSVGRSSKSGNIWNHRLDPHNISPTINHNPSVVYQYPVYQEPTPKAARRIEHVPGIGEVIVAEAQDRFEPRPLFAYKKKTISPTYVPPPASKDNAPPSDTTSVPPPSNNMYNSPYSSYNPPDFKPDQSNSGLYPPIGKNPEDSKPPTMEKDTSPSKTPDSYVSLGPPMAYGDNVDTNFDHPEYDHHDDSPPEDPMEPYKQQDGPPDYPPNNEDDIYYPPDFPQDQKQGHDTKNSMMPMAMPMDDGKANGNMVAPEEHGSPDHSPPELGPPELGPPEHGPPEHGPPEHDYEQGHAFPQYLYDQHHYDHHVYEEVPHTTMAPAKEDKRVSSTHYSYYYLGRKLWYIPLYFSVYFIIYVTVLIVKSIVRHKVKLKYKWFDHDHHKGRSLDLGTQREEKLNDINNKVSTGLRNATAKFETVMAMK</sequence>
<feature type="compositionally biased region" description="Low complexity" evidence="1">
    <location>
        <begin position="141"/>
        <end position="166"/>
    </location>
</feature>
<keyword evidence="2" id="KW-1133">Transmembrane helix</keyword>
<feature type="compositionally biased region" description="Basic and acidic residues" evidence="1">
    <location>
        <begin position="222"/>
        <end position="234"/>
    </location>
</feature>
<gene>
    <name evidence="4" type="ORF">ABEB36_010647</name>
</gene>
<name>A0ABD1ECW7_HYPHA</name>
<dbReference type="EMBL" id="JBDJPC010000008">
    <property type="protein sequence ID" value="KAL1492395.1"/>
    <property type="molecule type" value="Genomic_DNA"/>
</dbReference>
<comment type="caution">
    <text evidence="4">The sequence shown here is derived from an EMBL/GenBank/DDBJ whole genome shotgun (WGS) entry which is preliminary data.</text>
</comment>
<keyword evidence="3" id="KW-0732">Signal</keyword>
<evidence type="ECO:0000256" key="1">
    <source>
        <dbReference type="SAM" id="MobiDB-lite"/>
    </source>
</evidence>
<dbReference type="Proteomes" id="UP001566132">
    <property type="component" value="Unassembled WGS sequence"/>
</dbReference>
<proteinExistence type="predicted"/>
<feature type="compositionally biased region" description="Basic and acidic residues" evidence="1">
    <location>
        <begin position="184"/>
        <end position="198"/>
    </location>
</feature>
<evidence type="ECO:0000256" key="2">
    <source>
        <dbReference type="SAM" id="Phobius"/>
    </source>
</evidence>
<protein>
    <submittedName>
        <fullName evidence="4">Uncharacterized protein</fullName>
    </submittedName>
</protein>
<feature type="compositionally biased region" description="Pro residues" evidence="1">
    <location>
        <begin position="311"/>
        <end position="322"/>
    </location>
</feature>
<keyword evidence="2" id="KW-0812">Transmembrane</keyword>
<keyword evidence="2" id="KW-0472">Membrane</keyword>
<dbReference type="AlphaFoldDB" id="A0ABD1ECW7"/>
<organism evidence="4 5">
    <name type="scientific">Hypothenemus hampei</name>
    <name type="common">Coffee berry borer</name>
    <dbReference type="NCBI Taxonomy" id="57062"/>
    <lineage>
        <taxon>Eukaryota</taxon>
        <taxon>Metazoa</taxon>
        <taxon>Ecdysozoa</taxon>
        <taxon>Arthropoda</taxon>
        <taxon>Hexapoda</taxon>
        <taxon>Insecta</taxon>
        <taxon>Pterygota</taxon>
        <taxon>Neoptera</taxon>
        <taxon>Endopterygota</taxon>
        <taxon>Coleoptera</taxon>
        <taxon>Polyphaga</taxon>
        <taxon>Cucujiformia</taxon>
        <taxon>Curculionidae</taxon>
        <taxon>Scolytinae</taxon>
        <taxon>Hypothenemus</taxon>
    </lineage>
</organism>
<feature type="compositionally biased region" description="Basic and acidic residues" evidence="1">
    <location>
        <begin position="299"/>
        <end position="309"/>
    </location>
</feature>
<keyword evidence="5" id="KW-1185">Reference proteome</keyword>